<dbReference type="InterPro" id="IPR013216">
    <property type="entry name" value="Methyltransf_11"/>
</dbReference>
<dbReference type="InterPro" id="IPR029063">
    <property type="entry name" value="SAM-dependent_MTases_sf"/>
</dbReference>
<keyword evidence="1 5" id="KW-0489">Methyltransferase</keyword>
<keyword evidence="6" id="KW-1185">Reference proteome</keyword>
<proteinExistence type="predicted"/>
<dbReference type="RefSeq" id="WP_353113332.1">
    <property type="nucleotide sequence ID" value="NZ_APND01000006.1"/>
</dbReference>
<dbReference type="GO" id="GO:0008168">
    <property type="term" value="F:methyltransferase activity"/>
    <property type="evidence" value="ECO:0007669"/>
    <property type="project" value="UniProtKB-KW"/>
</dbReference>
<evidence type="ECO:0000259" key="4">
    <source>
        <dbReference type="Pfam" id="PF08241"/>
    </source>
</evidence>
<dbReference type="Pfam" id="PF08241">
    <property type="entry name" value="Methyltransf_11"/>
    <property type="match status" value="1"/>
</dbReference>
<evidence type="ECO:0000313" key="5">
    <source>
        <dbReference type="EMBL" id="MES1930786.1"/>
    </source>
</evidence>
<dbReference type="EMBL" id="APND01000006">
    <property type="protein sequence ID" value="MES1930786.1"/>
    <property type="molecule type" value="Genomic_DNA"/>
</dbReference>
<reference evidence="5 6" key="1">
    <citation type="submission" date="2013-03" db="EMBL/GenBank/DDBJ databases">
        <title>Salinisphaera dokdonensis CL-ES53 Genome Sequencing.</title>
        <authorList>
            <person name="Li C."/>
            <person name="Lai Q."/>
            <person name="Shao Z."/>
        </authorList>
    </citation>
    <scope>NUCLEOTIDE SEQUENCE [LARGE SCALE GENOMIC DNA]</scope>
    <source>
        <strain evidence="5 6">CL-ES53</strain>
    </source>
</reference>
<comment type="caution">
    <text evidence="5">The sequence shown here is derived from an EMBL/GenBank/DDBJ whole genome shotgun (WGS) entry which is preliminary data.</text>
</comment>
<evidence type="ECO:0000256" key="3">
    <source>
        <dbReference type="ARBA" id="ARBA00022691"/>
    </source>
</evidence>
<dbReference type="Proteomes" id="UP001460888">
    <property type="component" value="Unassembled WGS sequence"/>
</dbReference>
<keyword evidence="3" id="KW-0949">S-adenosyl-L-methionine</keyword>
<evidence type="ECO:0000313" key="6">
    <source>
        <dbReference type="Proteomes" id="UP001460888"/>
    </source>
</evidence>
<dbReference type="PANTHER" id="PTHR43464">
    <property type="entry name" value="METHYLTRANSFERASE"/>
    <property type="match status" value="1"/>
</dbReference>
<keyword evidence="2" id="KW-0808">Transferase</keyword>
<evidence type="ECO:0000256" key="2">
    <source>
        <dbReference type="ARBA" id="ARBA00022679"/>
    </source>
</evidence>
<dbReference type="PANTHER" id="PTHR43464:SF19">
    <property type="entry name" value="UBIQUINONE BIOSYNTHESIS O-METHYLTRANSFERASE, MITOCHONDRIAL"/>
    <property type="match status" value="1"/>
</dbReference>
<evidence type="ECO:0000256" key="1">
    <source>
        <dbReference type="ARBA" id="ARBA00022603"/>
    </source>
</evidence>
<dbReference type="SUPFAM" id="SSF53335">
    <property type="entry name" value="S-adenosyl-L-methionine-dependent methyltransferases"/>
    <property type="match status" value="1"/>
</dbReference>
<dbReference type="GO" id="GO:0032259">
    <property type="term" value="P:methylation"/>
    <property type="evidence" value="ECO:0007669"/>
    <property type="project" value="UniProtKB-KW"/>
</dbReference>
<gene>
    <name evidence="5" type="ORF">SADO_16123</name>
</gene>
<protein>
    <submittedName>
        <fullName evidence="5">Type 11 methyltransferase</fullName>
    </submittedName>
</protein>
<dbReference type="Gene3D" id="3.40.50.150">
    <property type="entry name" value="Vaccinia Virus protein VP39"/>
    <property type="match status" value="1"/>
</dbReference>
<name>A0ABV2B4I5_9GAMM</name>
<organism evidence="5 6">
    <name type="scientific">Salinisphaera dokdonensis CL-ES53</name>
    <dbReference type="NCBI Taxonomy" id="1304272"/>
    <lineage>
        <taxon>Bacteria</taxon>
        <taxon>Pseudomonadati</taxon>
        <taxon>Pseudomonadota</taxon>
        <taxon>Gammaproteobacteria</taxon>
        <taxon>Salinisphaerales</taxon>
        <taxon>Salinisphaeraceae</taxon>
        <taxon>Salinisphaera</taxon>
    </lineage>
</organism>
<accession>A0ABV2B4I5</accession>
<dbReference type="CDD" id="cd02440">
    <property type="entry name" value="AdoMet_MTases"/>
    <property type="match status" value="1"/>
</dbReference>
<sequence length="213" mass="22993">MTESNTNTSLHALRSASTDEIGSYYDQWAAGYDTDLAAFGYQAPQWVARHIAEAGVTLNAPILDAGCGTGLTGQALHALGYDKISGADISEESLAIARTKACYGTLQRQDLDQPLAFEDNAFAAIACVGTLTYVKNPRDLMASFCRVGQPGALVVFTQRDDCYDAAFAAALDSQVQAGRWRCRAHTGPHAYLPDHPEYGQDSAIYLDIYEVLD</sequence>
<feature type="domain" description="Methyltransferase type 11" evidence="4">
    <location>
        <begin position="63"/>
        <end position="156"/>
    </location>
</feature>